<dbReference type="GO" id="GO:0030313">
    <property type="term" value="C:cell envelope"/>
    <property type="evidence" value="ECO:0007669"/>
    <property type="project" value="UniProtKB-SubCell"/>
</dbReference>
<feature type="region of interest" description="Disordered" evidence="2">
    <location>
        <begin position="51"/>
        <end position="97"/>
    </location>
</feature>
<dbReference type="SUPFAM" id="SSF52058">
    <property type="entry name" value="L domain-like"/>
    <property type="match status" value="1"/>
</dbReference>
<dbReference type="Proteomes" id="UP000095094">
    <property type="component" value="Unassembled WGS sequence"/>
</dbReference>
<dbReference type="Gene3D" id="2.60.40.4270">
    <property type="entry name" value="Listeria-Bacteroides repeat domain"/>
    <property type="match status" value="1"/>
</dbReference>
<evidence type="ECO:0008006" key="5">
    <source>
        <dbReference type="Google" id="ProtNLM"/>
    </source>
</evidence>
<dbReference type="InterPro" id="IPR005046">
    <property type="entry name" value="DUF285"/>
</dbReference>
<dbReference type="Pfam" id="PF03382">
    <property type="entry name" value="DUF285"/>
    <property type="match status" value="2"/>
</dbReference>
<comment type="caution">
    <text evidence="3">The sequence shown here is derived from an EMBL/GenBank/DDBJ whole genome shotgun (WGS) entry which is preliminary data.</text>
</comment>
<reference evidence="4" key="1">
    <citation type="submission" date="2016-09" db="EMBL/GenBank/DDBJ databases">
        <authorList>
            <person name="Gulvik C.A."/>
        </authorList>
    </citation>
    <scope>NUCLEOTIDE SEQUENCE [LARGE SCALE GENOMIC DNA]</scope>
    <source>
        <strain evidence="4">LMG 8895</strain>
    </source>
</reference>
<dbReference type="GO" id="GO:0031146">
    <property type="term" value="P:SCF-dependent proteasomal ubiquitin-dependent protein catabolic process"/>
    <property type="evidence" value="ECO:0007669"/>
    <property type="project" value="TreeGrafter"/>
</dbReference>
<dbReference type="AlphaFoldDB" id="A0A1E5GKB1"/>
<feature type="compositionally biased region" description="Polar residues" evidence="2">
    <location>
        <begin position="51"/>
        <end position="70"/>
    </location>
</feature>
<dbReference type="InterPro" id="IPR032675">
    <property type="entry name" value="LRR_dom_sf"/>
</dbReference>
<dbReference type="InterPro" id="IPR013378">
    <property type="entry name" value="InlB-like_B-rpt"/>
</dbReference>
<dbReference type="Gene3D" id="3.80.10.10">
    <property type="entry name" value="Ribonuclease Inhibitor"/>
    <property type="match status" value="2"/>
</dbReference>
<keyword evidence="4" id="KW-1185">Reference proteome</keyword>
<evidence type="ECO:0000313" key="3">
    <source>
        <dbReference type="EMBL" id="OEG13154.1"/>
    </source>
</evidence>
<dbReference type="NCBIfam" id="TIGR02167">
    <property type="entry name" value="Liste_lipo_26"/>
    <property type="match status" value="9"/>
</dbReference>
<dbReference type="Pfam" id="PF09479">
    <property type="entry name" value="Flg_new"/>
    <property type="match status" value="1"/>
</dbReference>
<gene>
    <name evidence="3" type="ORF">BCR25_06610</name>
</gene>
<organism evidence="3 4">
    <name type="scientific">Enterococcus termitis</name>
    <dbReference type="NCBI Taxonomy" id="332950"/>
    <lineage>
        <taxon>Bacteria</taxon>
        <taxon>Bacillati</taxon>
        <taxon>Bacillota</taxon>
        <taxon>Bacilli</taxon>
        <taxon>Lactobacillales</taxon>
        <taxon>Enterococcaceae</taxon>
        <taxon>Enterococcus</taxon>
    </lineage>
</organism>
<evidence type="ECO:0000313" key="4">
    <source>
        <dbReference type="Proteomes" id="UP000095094"/>
    </source>
</evidence>
<dbReference type="NCBIfam" id="TIGR02543">
    <property type="entry name" value="List_Bact_rpt"/>
    <property type="match status" value="1"/>
</dbReference>
<dbReference type="PANTHER" id="PTHR13318">
    <property type="entry name" value="PARTNER OF PAIRED, ISOFORM B-RELATED"/>
    <property type="match status" value="1"/>
</dbReference>
<dbReference type="GO" id="GO:0019005">
    <property type="term" value="C:SCF ubiquitin ligase complex"/>
    <property type="evidence" value="ECO:0007669"/>
    <property type="project" value="TreeGrafter"/>
</dbReference>
<comment type="subcellular location">
    <subcellularLocation>
        <location evidence="1">Cell envelope</location>
    </subcellularLocation>
</comment>
<dbReference type="EMBL" id="MIJY01000023">
    <property type="protein sequence ID" value="OEG13154.1"/>
    <property type="molecule type" value="Genomic_DNA"/>
</dbReference>
<name>A0A1E5GKB1_9ENTE</name>
<evidence type="ECO:0000256" key="1">
    <source>
        <dbReference type="ARBA" id="ARBA00004196"/>
    </source>
</evidence>
<accession>A0A1E5GKB1</accession>
<proteinExistence type="predicted"/>
<evidence type="ECO:0000256" key="2">
    <source>
        <dbReference type="SAM" id="MobiDB-lite"/>
    </source>
</evidence>
<dbReference type="InterPro" id="IPR042229">
    <property type="entry name" value="Listeria/Bacterioides_rpt_sf"/>
</dbReference>
<feature type="compositionally biased region" description="Acidic residues" evidence="2">
    <location>
        <begin position="71"/>
        <end position="86"/>
    </location>
</feature>
<sequence>MVVSLLLASVGTANISMAQENEVDSPKFDQSDLKIDSLGNLEFQTENKILSEQLSEEQISNQRETDNSQIPEEDELSDGEGIEENDNSDRSLSDEENSLDEIIENSEELSEEDKEILNDESELIVTESSIIDSGQLESGEWILYSDGQLYLDGIVTKEAAQAWSQHALSIKSILFAKSYLSGSFDGFFMEYVNVETVDFEEATLDEVTSFKQGFYQLSNLKKISFKDVHHLKSSLNNVERMFFECANLIDLDLSGFNTGNVTAMAGMFYGCSGLTELDVSGFDTGNVTTMAHMFRGCSGLTELDVSGFDTGNVTNMSEMFVSCSGLVELDVRGFDTGNVTDMSRMFNLWGGITELDVSGFDTRNVMDMSNMFRGCSGLTELDVSGFDTGNVTTMAYMFSDCSGLTELDMNGFDTGNVTTMTYMFRGCSGLTELDVSGFDTGNVTTMTYMFSDCSGLTELDASGFDTGNVTIMRGMFYGCSGLMKISVGENFAFANNTDFPELTSKYAWQKENNKQLFFSSVDMIAYHNDSDETNTYRKVAYVELTMDAKGGKFDDGFEKNTQIKVVDELWEAFVPVKENYEFHGWYLDEAYTRKFDFSQPATESLAIFAKWIEIGTYTVTIPAKISLNSEEKLTISGTNNGSGTLKVNFKETDSQINNFMQLRLIHKQNADATAHTTLSWEQLSSDIWNVLTIEPEASSVSKSADIGLTKPENVQAGDYEGQMVFSISYE</sequence>
<protein>
    <recommendedName>
        <fullName evidence="5">BspA family leucine-rich repeat surface protein</fullName>
    </recommendedName>
</protein>
<dbReference type="InterPro" id="IPR011889">
    <property type="entry name" value="Liste_lipo_26"/>
</dbReference>